<name>A0A328CZV6_9ASTE</name>
<protein>
    <submittedName>
        <fullName evidence="1">Uncharacterized protein</fullName>
    </submittedName>
</protein>
<comment type="caution">
    <text evidence="1">The sequence shown here is derived from an EMBL/GenBank/DDBJ whole genome shotgun (WGS) entry which is preliminary data.</text>
</comment>
<dbReference type="EMBL" id="NQVE01000211">
    <property type="protein sequence ID" value="RAL38240.1"/>
    <property type="molecule type" value="Genomic_DNA"/>
</dbReference>
<keyword evidence="2" id="KW-1185">Reference proteome</keyword>
<reference evidence="1 2" key="1">
    <citation type="submission" date="2018-06" db="EMBL/GenBank/DDBJ databases">
        <title>The Genome of Cuscuta australis (Dodder) Provides Insight into the Evolution of Plant Parasitism.</title>
        <authorList>
            <person name="Liu H."/>
        </authorList>
    </citation>
    <scope>NUCLEOTIDE SEQUENCE [LARGE SCALE GENOMIC DNA]</scope>
    <source>
        <strain evidence="2">cv. Yunnan</strain>
        <tissue evidence="1">Vines</tissue>
    </source>
</reference>
<dbReference type="Proteomes" id="UP000249390">
    <property type="component" value="Unassembled WGS sequence"/>
</dbReference>
<accession>A0A328CZV6</accession>
<proteinExistence type="predicted"/>
<gene>
    <name evidence="1" type="ORF">DM860_018292</name>
</gene>
<organism evidence="1 2">
    <name type="scientific">Cuscuta australis</name>
    <dbReference type="NCBI Taxonomy" id="267555"/>
    <lineage>
        <taxon>Eukaryota</taxon>
        <taxon>Viridiplantae</taxon>
        <taxon>Streptophyta</taxon>
        <taxon>Embryophyta</taxon>
        <taxon>Tracheophyta</taxon>
        <taxon>Spermatophyta</taxon>
        <taxon>Magnoliopsida</taxon>
        <taxon>eudicotyledons</taxon>
        <taxon>Gunneridae</taxon>
        <taxon>Pentapetalae</taxon>
        <taxon>asterids</taxon>
        <taxon>lamiids</taxon>
        <taxon>Solanales</taxon>
        <taxon>Convolvulaceae</taxon>
        <taxon>Cuscuteae</taxon>
        <taxon>Cuscuta</taxon>
        <taxon>Cuscuta subgen. Grammica</taxon>
        <taxon>Cuscuta sect. Cleistogrammica</taxon>
    </lineage>
</organism>
<dbReference type="AlphaFoldDB" id="A0A328CZV6"/>
<evidence type="ECO:0000313" key="2">
    <source>
        <dbReference type="Proteomes" id="UP000249390"/>
    </source>
</evidence>
<evidence type="ECO:0000313" key="1">
    <source>
        <dbReference type="EMBL" id="RAL38240.1"/>
    </source>
</evidence>
<sequence length="169" mass="18302">MVFNLSVSFQAENGSASVNQNCSFNTYSLLSSQSNNSTLNIGQLRVIDLKSTVIVSVYPGPTSISTFASSCSVNADNGITRQVQNSTTSFSASKYIPGLVPNIYDVQGSYVDEFEAPMSNNLSHGKVFLENNGTNVKQGPYMDFSDKARVGIPLLQQHPSHDLMSVFTE</sequence>